<dbReference type="GO" id="GO:0004638">
    <property type="term" value="F:phosphoribosylaminoimidazole carboxylase activity"/>
    <property type="evidence" value="ECO:0007669"/>
    <property type="project" value="InterPro"/>
</dbReference>
<keyword evidence="8" id="KW-1185">Reference proteome</keyword>
<dbReference type="InterPro" id="IPR003135">
    <property type="entry name" value="ATP-grasp_carboxylate-amine"/>
</dbReference>
<dbReference type="EC" id="6.3.4.18" evidence="4 5"/>
<evidence type="ECO:0000313" key="8">
    <source>
        <dbReference type="Proteomes" id="UP000254572"/>
    </source>
</evidence>
<sequence>MKLAILGGGQLGKMFLQEATDYPMPVAVLDPDPRAPCAAMTGLFKQGDFNDKQTVLNFAQDAAAVGIEIEHVSVEALEELEAAGKRVIPAPRVLRIIQDKGLQKQFYADHKLPTAPFYLADSLADVDLERIPLPFVQKTRTGGYDGKGVQVIVTEEDLPKLRDVPSVIETLCPIAHEIAVIVAADDDGKTAVYPVVEMVFDKVLNLVDYVQMPTFLNANIRKRAQALAVELVQAFGAAGLYAVEMFVTQSGEIWINETAPRVHNSGHLTIEACANSQFEQMWRLLAGMPLASVQQYRLAAMVNLIGAYGHSGPAVLEGLDEVLALDETFIHWYGKAETRPGRKMGHITVLADHEPALKAKIDKIRKAVRVVSYH</sequence>
<proteinExistence type="inferred from homology"/>
<reference evidence="7 8" key="1">
    <citation type="submission" date="2018-06" db="EMBL/GenBank/DDBJ databases">
        <authorList>
            <consortium name="Pathogen Informatics"/>
            <person name="Doyle S."/>
        </authorList>
    </citation>
    <scope>NUCLEOTIDE SEQUENCE [LARGE SCALE GENOMIC DNA]</scope>
    <source>
        <strain evidence="7 8">NCTC13294</strain>
    </source>
</reference>
<dbReference type="InterPro" id="IPR005875">
    <property type="entry name" value="PurK"/>
</dbReference>
<dbReference type="GO" id="GO:0006189">
    <property type="term" value="P:'de novo' IMP biosynthetic process"/>
    <property type="evidence" value="ECO:0007669"/>
    <property type="project" value="UniProtKB-UniRule"/>
</dbReference>
<dbReference type="Gene3D" id="3.30.1490.20">
    <property type="entry name" value="ATP-grasp fold, A domain"/>
    <property type="match status" value="1"/>
</dbReference>
<dbReference type="NCBIfam" id="TIGR01161">
    <property type="entry name" value="purK"/>
    <property type="match status" value="1"/>
</dbReference>
<comment type="function">
    <text evidence="5">Catalyzes the ATP-dependent conversion of 5-aminoimidazole ribonucleotide (AIR) and HCO(3)- to N5-carboxyaminoimidazole ribonucleotide (N5-CAIR).</text>
</comment>
<dbReference type="Proteomes" id="UP000254572">
    <property type="component" value="Unassembled WGS sequence"/>
</dbReference>
<evidence type="ECO:0000313" key="7">
    <source>
        <dbReference type="EMBL" id="SUX24321.1"/>
    </source>
</evidence>
<dbReference type="RefSeq" id="WP_006985317.1">
    <property type="nucleotide sequence ID" value="NZ_CABMOK010000073.1"/>
</dbReference>
<comment type="pathway">
    <text evidence="4 5">Purine metabolism; IMP biosynthesis via de novo pathway; 5-amino-1-(5-phospho-D-ribosyl)imidazole-4-carboxylate from 5-amino-1-(5-phospho-D-ribosyl)imidazole (N5-CAIR route): step 1/2.</text>
</comment>
<evidence type="ECO:0000256" key="4">
    <source>
        <dbReference type="HAMAP-Rule" id="MF_01928"/>
    </source>
</evidence>
<dbReference type="HAMAP" id="MF_01928">
    <property type="entry name" value="PurK"/>
    <property type="match status" value="1"/>
</dbReference>
<accession>A0A381EBC8</accession>
<keyword evidence="3 4" id="KW-0067">ATP-binding</keyword>
<organism evidence="7 8">
    <name type="scientific">Cardiobacterium valvarum</name>
    <dbReference type="NCBI Taxonomy" id="194702"/>
    <lineage>
        <taxon>Bacteria</taxon>
        <taxon>Pseudomonadati</taxon>
        <taxon>Pseudomonadota</taxon>
        <taxon>Gammaproteobacteria</taxon>
        <taxon>Cardiobacteriales</taxon>
        <taxon>Cardiobacteriaceae</taxon>
        <taxon>Cardiobacterium</taxon>
    </lineage>
</organism>
<comment type="subunit">
    <text evidence="4 5">Homodimer.</text>
</comment>
<comment type="similarity">
    <text evidence="4 5">Belongs to the PurK/PurT family.</text>
</comment>
<evidence type="ECO:0000256" key="5">
    <source>
        <dbReference type="RuleBase" id="RU361200"/>
    </source>
</evidence>
<comment type="caution">
    <text evidence="4">Lacks conserved residue(s) required for the propagation of feature annotation.</text>
</comment>
<dbReference type="UniPathway" id="UPA00074">
    <property type="reaction ID" value="UER00942"/>
</dbReference>
<dbReference type="SUPFAM" id="SSF52440">
    <property type="entry name" value="PreATP-grasp domain"/>
    <property type="match status" value="1"/>
</dbReference>
<dbReference type="GO" id="GO:0046872">
    <property type="term" value="F:metal ion binding"/>
    <property type="evidence" value="ECO:0007669"/>
    <property type="project" value="InterPro"/>
</dbReference>
<dbReference type="PANTHER" id="PTHR11609:SF5">
    <property type="entry name" value="PHOSPHORIBOSYLAMINOIMIDAZOLE CARBOXYLASE"/>
    <property type="match status" value="1"/>
</dbReference>
<dbReference type="PANTHER" id="PTHR11609">
    <property type="entry name" value="PURINE BIOSYNTHESIS PROTEIN 6/7, PUR6/7"/>
    <property type="match status" value="1"/>
</dbReference>
<dbReference type="InterPro" id="IPR040686">
    <property type="entry name" value="PurK_C"/>
</dbReference>
<evidence type="ECO:0000256" key="2">
    <source>
        <dbReference type="ARBA" id="ARBA00022755"/>
    </source>
</evidence>
<gene>
    <name evidence="4 5 7" type="primary">purK</name>
    <name evidence="7" type="ORF">NCTC13294_01808</name>
</gene>
<dbReference type="InterPro" id="IPR016185">
    <property type="entry name" value="PreATP-grasp_dom_sf"/>
</dbReference>
<dbReference type="PROSITE" id="PS50975">
    <property type="entry name" value="ATP_GRASP"/>
    <property type="match status" value="1"/>
</dbReference>
<feature type="binding site" evidence="4">
    <location>
        <position position="138"/>
    </location>
    <ligand>
        <name>ATP</name>
        <dbReference type="ChEBI" id="CHEBI:30616"/>
    </ligand>
</feature>
<dbReference type="InterPro" id="IPR011761">
    <property type="entry name" value="ATP-grasp"/>
</dbReference>
<feature type="binding site" evidence="4">
    <location>
        <position position="177"/>
    </location>
    <ligand>
        <name>ATP</name>
        <dbReference type="ChEBI" id="CHEBI:30616"/>
    </ligand>
</feature>
<name>A0A381EBC8_9GAMM</name>
<dbReference type="InterPro" id="IPR011054">
    <property type="entry name" value="Rudment_hybrid_motif"/>
</dbReference>
<dbReference type="Gene3D" id="3.40.50.20">
    <property type="match status" value="1"/>
</dbReference>
<keyword evidence="1 4" id="KW-0547">Nucleotide-binding</keyword>
<dbReference type="GO" id="GO:0005829">
    <property type="term" value="C:cytosol"/>
    <property type="evidence" value="ECO:0007669"/>
    <property type="project" value="TreeGrafter"/>
</dbReference>
<dbReference type="AlphaFoldDB" id="A0A381EBC8"/>
<keyword evidence="4 5" id="KW-0436">Ligase</keyword>
<comment type="function">
    <text evidence="4">Catalyzes the ATP-dependent conversion of 5-aminoimidazole ribonucleotide (AIR) and HCO(3)(-) to N5-carboxyaminoimidazole ribonucleotide (N5-CAIR).</text>
</comment>
<dbReference type="GO" id="GO:0005524">
    <property type="term" value="F:ATP binding"/>
    <property type="evidence" value="ECO:0007669"/>
    <property type="project" value="UniProtKB-UniRule"/>
</dbReference>
<evidence type="ECO:0000256" key="1">
    <source>
        <dbReference type="ARBA" id="ARBA00022741"/>
    </source>
</evidence>
<feature type="binding site" evidence="4">
    <location>
        <position position="100"/>
    </location>
    <ligand>
        <name>ATP</name>
        <dbReference type="ChEBI" id="CHEBI:30616"/>
    </ligand>
</feature>
<dbReference type="EMBL" id="UFUW01000001">
    <property type="protein sequence ID" value="SUX24321.1"/>
    <property type="molecule type" value="Genomic_DNA"/>
</dbReference>
<dbReference type="SUPFAM" id="SSF51246">
    <property type="entry name" value="Rudiment single hybrid motif"/>
    <property type="match status" value="1"/>
</dbReference>
<dbReference type="InterPro" id="IPR054350">
    <property type="entry name" value="PurT/PurK_preATP-grasp"/>
</dbReference>
<evidence type="ECO:0000259" key="6">
    <source>
        <dbReference type="PROSITE" id="PS50975"/>
    </source>
</evidence>
<dbReference type="OrthoDB" id="9804625at2"/>
<feature type="domain" description="ATP-grasp" evidence="6">
    <location>
        <begin position="104"/>
        <end position="286"/>
    </location>
</feature>
<dbReference type="Pfam" id="PF02222">
    <property type="entry name" value="ATP-grasp"/>
    <property type="match status" value="1"/>
</dbReference>
<evidence type="ECO:0000256" key="3">
    <source>
        <dbReference type="ARBA" id="ARBA00022840"/>
    </source>
</evidence>
<dbReference type="SUPFAM" id="SSF56059">
    <property type="entry name" value="Glutathione synthetase ATP-binding domain-like"/>
    <property type="match status" value="1"/>
</dbReference>
<dbReference type="Gene3D" id="3.30.470.20">
    <property type="entry name" value="ATP-grasp fold, B domain"/>
    <property type="match status" value="1"/>
</dbReference>
<feature type="binding site" evidence="4">
    <location>
        <begin position="256"/>
        <end position="257"/>
    </location>
    <ligand>
        <name>ATP</name>
        <dbReference type="ChEBI" id="CHEBI:30616"/>
    </ligand>
</feature>
<dbReference type="Pfam" id="PF22660">
    <property type="entry name" value="RS_preATP-grasp-like"/>
    <property type="match status" value="1"/>
</dbReference>
<protein>
    <recommendedName>
        <fullName evidence="4 5">N5-carboxyaminoimidazole ribonucleotide synthase</fullName>
        <shortName evidence="4 5">N5-CAIR synthase</shortName>
        <ecNumber evidence="4 5">6.3.4.18</ecNumber>
    </recommendedName>
    <alternativeName>
        <fullName evidence="4 5">5-(carboxyamino)imidazole ribonucleotide synthetase</fullName>
    </alternativeName>
</protein>
<comment type="catalytic activity">
    <reaction evidence="4 5">
        <text>5-amino-1-(5-phospho-beta-D-ribosyl)imidazole + hydrogencarbonate + ATP = 5-carboxyamino-1-(5-phospho-D-ribosyl)imidazole + ADP + phosphate + 2 H(+)</text>
        <dbReference type="Rhea" id="RHEA:19317"/>
        <dbReference type="ChEBI" id="CHEBI:15378"/>
        <dbReference type="ChEBI" id="CHEBI:17544"/>
        <dbReference type="ChEBI" id="CHEBI:30616"/>
        <dbReference type="ChEBI" id="CHEBI:43474"/>
        <dbReference type="ChEBI" id="CHEBI:58730"/>
        <dbReference type="ChEBI" id="CHEBI:137981"/>
        <dbReference type="ChEBI" id="CHEBI:456216"/>
        <dbReference type="EC" id="6.3.4.18"/>
    </reaction>
</comment>
<dbReference type="InterPro" id="IPR013815">
    <property type="entry name" value="ATP_grasp_subdomain_1"/>
</dbReference>
<dbReference type="Pfam" id="PF17769">
    <property type="entry name" value="PurK_C"/>
    <property type="match status" value="1"/>
</dbReference>
<dbReference type="NCBIfam" id="NF004679">
    <property type="entry name" value="PRK06019.1-5"/>
    <property type="match status" value="1"/>
</dbReference>
<dbReference type="GO" id="GO:0034028">
    <property type="term" value="F:5-(carboxyamino)imidazole ribonucleotide synthase activity"/>
    <property type="evidence" value="ECO:0007669"/>
    <property type="project" value="UniProtKB-UniRule"/>
</dbReference>
<keyword evidence="2 4" id="KW-0658">Purine biosynthesis</keyword>